<name>A0AAE1D2S7_9GAST</name>
<keyword evidence="2" id="KW-1185">Reference proteome</keyword>
<proteinExistence type="predicted"/>
<dbReference type="EMBL" id="JAWDGP010005718">
    <property type="protein sequence ID" value="KAK3753166.1"/>
    <property type="molecule type" value="Genomic_DNA"/>
</dbReference>
<evidence type="ECO:0000313" key="1">
    <source>
        <dbReference type="EMBL" id="KAK3753166.1"/>
    </source>
</evidence>
<evidence type="ECO:0000313" key="2">
    <source>
        <dbReference type="Proteomes" id="UP001283361"/>
    </source>
</evidence>
<sequence>MVLFLSTGLQYSRSMTHGADVCCLDFLRLAQVLRRESPQQRVKKLPVSEEIPTEFRENWAVPGSEPGISSGLGVIEYHPPPAAAAAAPAR</sequence>
<accession>A0AAE1D2S7</accession>
<gene>
    <name evidence="1" type="ORF">RRG08_024442</name>
</gene>
<reference evidence="1" key="1">
    <citation type="journal article" date="2023" name="G3 (Bethesda)">
        <title>A reference genome for the long-term kleptoplast-retaining sea slug Elysia crispata morphotype clarki.</title>
        <authorList>
            <person name="Eastman K.E."/>
            <person name="Pendleton A.L."/>
            <person name="Shaikh M.A."/>
            <person name="Suttiyut T."/>
            <person name="Ogas R."/>
            <person name="Tomko P."/>
            <person name="Gavelis G."/>
            <person name="Widhalm J.R."/>
            <person name="Wisecaver J.H."/>
        </authorList>
    </citation>
    <scope>NUCLEOTIDE SEQUENCE</scope>
    <source>
        <strain evidence="1">ECLA1</strain>
    </source>
</reference>
<dbReference type="AlphaFoldDB" id="A0AAE1D2S7"/>
<comment type="caution">
    <text evidence="1">The sequence shown here is derived from an EMBL/GenBank/DDBJ whole genome shotgun (WGS) entry which is preliminary data.</text>
</comment>
<dbReference type="Proteomes" id="UP001283361">
    <property type="component" value="Unassembled WGS sequence"/>
</dbReference>
<protein>
    <submittedName>
        <fullName evidence="1">Uncharacterized protein</fullName>
    </submittedName>
</protein>
<organism evidence="1 2">
    <name type="scientific">Elysia crispata</name>
    <name type="common">lettuce slug</name>
    <dbReference type="NCBI Taxonomy" id="231223"/>
    <lineage>
        <taxon>Eukaryota</taxon>
        <taxon>Metazoa</taxon>
        <taxon>Spiralia</taxon>
        <taxon>Lophotrochozoa</taxon>
        <taxon>Mollusca</taxon>
        <taxon>Gastropoda</taxon>
        <taxon>Heterobranchia</taxon>
        <taxon>Euthyneura</taxon>
        <taxon>Panpulmonata</taxon>
        <taxon>Sacoglossa</taxon>
        <taxon>Placobranchoidea</taxon>
        <taxon>Plakobranchidae</taxon>
        <taxon>Elysia</taxon>
    </lineage>
</organism>